<accession>A0A5N4DVN1</accession>
<dbReference type="Proteomes" id="UP000299084">
    <property type="component" value="Unassembled WGS sequence"/>
</dbReference>
<proteinExistence type="predicted"/>
<feature type="region of interest" description="Disordered" evidence="1">
    <location>
        <begin position="52"/>
        <end position="77"/>
    </location>
</feature>
<evidence type="ECO:0000313" key="2">
    <source>
        <dbReference type="EMBL" id="KAB1275060.1"/>
    </source>
</evidence>
<protein>
    <submittedName>
        <fullName evidence="2">Uncharacterized protein</fullName>
    </submittedName>
</protein>
<gene>
    <name evidence="2" type="ORF">Cadr_000012102</name>
</gene>
<dbReference type="AlphaFoldDB" id="A0A5N4DVN1"/>
<sequence>MTCSNILSLPCPAGPIALSFQEKQDKLDLTKPMKTTFTPGVPTTWELPASTAALESPATLSSRTDSEPRSLLSSRSPLKPRLSLSLAVY</sequence>
<keyword evidence="3" id="KW-1185">Reference proteome</keyword>
<reference evidence="2 3" key="1">
    <citation type="journal article" date="2019" name="Mol. Ecol. Resour.">
        <title>Improving Illumina assemblies with Hi-C and long reads: an example with the North African dromedary.</title>
        <authorList>
            <person name="Elbers J.P."/>
            <person name="Rogers M.F."/>
            <person name="Perelman P.L."/>
            <person name="Proskuryakova A.A."/>
            <person name="Serdyukova N.A."/>
            <person name="Johnson W.E."/>
            <person name="Horin P."/>
            <person name="Corander J."/>
            <person name="Murphy D."/>
            <person name="Burger P.A."/>
        </authorList>
    </citation>
    <scope>NUCLEOTIDE SEQUENCE [LARGE SCALE GENOMIC DNA]</scope>
    <source>
        <strain evidence="2">Drom800</strain>
        <tissue evidence="2">Blood</tissue>
    </source>
</reference>
<comment type="caution">
    <text evidence="2">The sequence shown here is derived from an EMBL/GenBank/DDBJ whole genome shotgun (WGS) entry which is preliminary data.</text>
</comment>
<evidence type="ECO:0000313" key="3">
    <source>
        <dbReference type="Proteomes" id="UP000299084"/>
    </source>
</evidence>
<dbReference type="EMBL" id="JWIN03000009">
    <property type="protein sequence ID" value="KAB1275060.1"/>
    <property type="molecule type" value="Genomic_DNA"/>
</dbReference>
<name>A0A5N4DVN1_CAMDR</name>
<organism evidence="2 3">
    <name type="scientific">Camelus dromedarius</name>
    <name type="common">Dromedary</name>
    <name type="synonym">Arabian camel</name>
    <dbReference type="NCBI Taxonomy" id="9838"/>
    <lineage>
        <taxon>Eukaryota</taxon>
        <taxon>Metazoa</taxon>
        <taxon>Chordata</taxon>
        <taxon>Craniata</taxon>
        <taxon>Vertebrata</taxon>
        <taxon>Euteleostomi</taxon>
        <taxon>Mammalia</taxon>
        <taxon>Eutheria</taxon>
        <taxon>Laurasiatheria</taxon>
        <taxon>Artiodactyla</taxon>
        <taxon>Tylopoda</taxon>
        <taxon>Camelidae</taxon>
        <taxon>Camelus</taxon>
    </lineage>
</organism>
<evidence type="ECO:0000256" key="1">
    <source>
        <dbReference type="SAM" id="MobiDB-lite"/>
    </source>
</evidence>